<dbReference type="SUPFAM" id="SSF57567">
    <property type="entry name" value="Serine protease inhibitors"/>
    <property type="match status" value="1"/>
</dbReference>
<keyword evidence="1" id="KW-0677">Repeat</keyword>
<dbReference type="InterPro" id="IPR050780">
    <property type="entry name" value="Mucin_vWF_Thrombospondin_sf"/>
</dbReference>
<reference evidence="6" key="2">
    <citation type="submission" date="2025-09" db="UniProtKB">
        <authorList>
            <consortium name="Ensembl"/>
        </authorList>
    </citation>
    <scope>IDENTIFICATION</scope>
</reference>
<feature type="domain" description="VWFC" evidence="4">
    <location>
        <begin position="387"/>
        <end position="453"/>
    </location>
</feature>
<accession>A0A3Q3A165</accession>
<keyword evidence="2" id="KW-1015">Disulfide bond</keyword>
<evidence type="ECO:0000313" key="6">
    <source>
        <dbReference type="Ensembl" id="ENSKMAP00000010021.1"/>
    </source>
</evidence>
<name>A0A3Q3A165_KRYMA</name>
<dbReference type="Proteomes" id="UP000264800">
    <property type="component" value="Unplaced"/>
</dbReference>
<dbReference type="PROSITE" id="PS01208">
    <property type="entry name" value="VWFC_1"/>
    <property type="match status" value="1"/>
</dbReference>
<proteinExistence type="predicted"/>
<evidence type="ECO:0000256" key="1">
    <source>
        <dbReference type="ARBA" id="ARBA00022737"/>
    </source>
</evidence>
<dbReference type="Ensembl" id="ENSKMAT00000010184.1">
    <property type="protein sequence ID" value="ENSKMAP00000010021.1"/>
    <property type="gene ID" value="ENSKMAG00000007479.1"/>
</dbReference>
<evidence type="ECO:0000259" key="5">
    <source>
        <dbReference type="PROSITE" id="PS51233"/>
    </source>
</evidence>
<dbReference type="Pfam" id="PF00094">
    <property type="entry name" value="VWD"/>
    <property type="match status" value="1"/>
</dbReference>
<dbReference type="Gene3D" id="2.10.25.10">
    <property type="entry name" value="Laminin"/>
    <property type="match status" value="1"/>
</dbReference>
<keyword evidence="3" id="KW-0325">Glycoprotein</keyword>
<dbReference type="InterPro" id="IPR001846">
    <property type="entry name" value="VWF_type-D"/>
</dbReference>
<feature type="domain" description="VWFD" evidence="5">
    <location>
        <begin position="69"/>
        <end position="244"/>
    </location>
</feature>
<dbReference type="InterPro" id="IPR014853">
    <property type="entry name" value="VWF/SSPO/ZAN-like_Cys-rich_dom"/>
</dbReference>
<evidence type="ECO:0000259" key="4">
    <source>
        <dbReference type="PROSITE" id="PS50184"/>
    </source>
</evidence>
<dbReference type="AlphaFoldDB" id="A0A3Q3A165"/>
<dbReference type="PROSITE" id="PS50184">
    <property type="entry name" value="VWFC_2"/>
    <property type="match status" value="1"/>
</dbReference>
<evidence type="ECO:0000313" key="7">
    <source>
        <dbReference type="Proteomes" id="UP000264800"/>
    </source>
</evidence>
<dbReference type="Pfam" id="PF08742">
    <property type="entry name" value="C8"/>
    <property type="match status" value="1"/>
</dbReference>
<dbReference type="InterPro" id="IPR036084">
    <property type="entry name" value="Ser_inhib-like_sf"/>
</dbReference>
<dbReference type="GeneTree" id="ENSGT00940000163235"/>
<sequence length="550" mass="59555">LDCNDVDPPKQNGESWKVSNCSTATCTNGEVKVSSVFCPAVNESICTSGRKAVKIYDEDGCCFHYECECVCTVWSGSNYMTFDGQFFKFDENCSYYLVKEIVSKYNLTVIRSHDCDSSESTFCPLALTVTYQSFRVFLTQAETSGTPVHINEKRIYPAYSNSVLLVSGSDMVITVEIPEINTKIIYRGSSFSIDLPYSLFGGKTEGQCGTCDNSQPNDCRSPNGQVETCSDSAGQWQVPGTPCVAPTAPPELKESECISCLSCSVFAPCHPLVYPGAFLQSCSSDVCDGGNQSCSSLEAYATQCSAAGVCIDWRNATGGLCEHRCPSDKVYLACGPSVEPTCNDRYNKKFQADLSSSSTETKEGCFCPPGSTLFNPVYDTCVTSCGCVGPDGKPKQPGETWTSGCNTCECDPDFMSIQCEPVPCPAEPSPDCSEPGQQLVNRTDGCCPTRFCGESVCLTVLTGSEPKDSFKPGPCQECFCGPTTDPNTNLNTISCTAIICDTSCSEVFTRSPETQPRFCWVRTTDPNRLKNSLKKCLIKQGFSLAEQNKV</sequence>
<keyword evidence="7" id="KW-1185">Reference proteome</keyword>
<reference evidence="6" key="1">
    <citation type="submission" date="2025-08" db="UniProtKB">
        <authorList>
            <consortium name="Ensembl"/>
        </authorList>
    </citation>
    <scope>IDENTIFICATION</scope>
</reference>
<dbReference type="PANTHER" id="PTHR11339">
    <property type="entry name" value="EXTRACELLULAR MATRIX GLYCOPROTEIN RELATED"/>
    <property type="match status" value="1"/>
</dbReference>
<dbReference type="InterPro" id="IPR001007">
    <property type="entry name" value="VWF_dom"/>
</dbReference>
<organism evidence="6 7">
    <name type="scientific">Kryptolebias marmoratus</name>
    <name type="common">Mangrove killifish</name>
    <name type="synonym">Rivulus marmoratus</name>
    <dbReference type="NCBI Taxonomy" id="37003"/>
    <lineage>
        <taxon>Eukaryota</taxon>
        <taxon>Metazoa</taxon>
        <taxon>Chordata</taxon>
        <taxon>Craniata</taxon>
        <taxon>Vertebrata</taxon>
        <taxon>Euteleostomi</taxon>
        <taxon>Actinopterygii</taxon>
        <taxon>Neopterygii</taxon>
        <taxon>Teleostei</taxon>
        <taxon>Neoteleostei</taxon>
        <taxon>Acanthomorphata</taxon>
        <taxon>Ovalentaria</taxon>
        <taxon>Atherinomorphae</taxon>
        <taxon>Cyprinodontiformes</taxon>
        <taxon>Rivulidae</taxon>
        <taxon>Kryptolebias</taxon>
    </lineage>
</organism>
<dbReference type="PROSITE" id="PS51233">
    <property type="entry name" value="VWFD"/>
    <property type="match status" value="1"/>
</dbReference>
<evidence type="ECO:0000256" key="2">
    <source>
        <dbReference type="ARBA" id="ARBA00023157"/>
    </source>
</evidence>
<dbReference type="PANTHER" id="PTHR11339:SF402">
    <property type="entry name" value="VWFD DOMAIN-CONTAINING PROTEIN"/>
    <property type="match status" value="1"/>
</dbReference>
<dbReference type="SMART" id="SM00214">
    <property type="entry name" value="VWC"/>
    <property type="match status" value="2"/>
</dbReference>
<protein>
    <submittedName>
        <fullName evidence="6">Intestinal mucin-like protein</fullName>
    </submittedName>
</protein>
<dbReference type="SMART" id="SM00832">
    <property type="entry name" value="C8"/>
    <property type="match status" value="1"/>
</dbReference>
<dbReference type="SMART" id="SM00216">
    <property type="entry name" value="VWD"/>
    <property type="match status" value="1"/>
</dbReference>
<evidence type="ECO:0000256" key="3">
    <source>
        <dbReference type="ARBA" id="ARBA00023180"/>
    </source>
</evidence>